<organism evidence="1 2">
    <name type="scientific">Camellia lanceoleosa</name>
    <dbReference type="NCBI Taxonomy" id="1840588"/>
    <lineage>
        <taxon>Eukaryota</taxon>
        <taxon>Viridiplantae</taxon>
        <taxon>Streptophyta</taxon>
        <taxon>Embryophyta</taxon>
        <taxon>Tracheophyta</taxon>
        <taxon>Spermatophyta</taxon>
        <taxon>Magnoliopsida</taxon>
        <taxon>eudicotyledons</taxon>
        <taxon>Gunneridae</taxon>
        <taxon>Pentapetalae</taxon>
        <taxon>asterids</taxon>
        <taxon>Ericales</taxon>
        <taxon>Theaceae</taxon>
        <taxon>Camellia</taxon>
    </lineage>
</organism>
<dbReference type="Proteomes" id="UP001060215">
    <property type="component" value="Chromosome 9"/>
</dbReference>
<keyword evidence="2" id="KW-1185">Reference proteome</keyword>
<evidence type="ECO:0000313" key="1">
    <source>
        <dbReference type="EMBL" id="KAI8003805.1"/>
    </source>
</evidence>
<proteinExistence type="predicted"/>
<protein>
    <submittedName>
        <fullName evidence="1">Uncharacterized protein</fullName>
    </submittedName>
</protein>
<accession>A0ACC0GRL8</accession>
<evidence type="ECO:0000313" key="2">
    <source>
        <dbReference type="Proteomes" id="UP001060215"/>
    </source>
</evidence>
<dbReference type="EMBL" id="CM045766">
    <property type="protein sequence ID" value="KAI8003805.1"/>
    <property type="molecule type" value="Genomic_DNA"/>
</dbReference>
<gene>
    <name evidence="1" type="ORF">LOK49_LG08G00095</name>
</gene>
<name>A0ACC0GRL8_9ERIC</name>
<comment type="caution">
    <text evidence="1">The sequence shown here is derived from an EMBL/GenBank/DDBJ whole genome shotgun (WGS) entry which is preliminary data.</text>
</comment>
<reference evidence="1 2" key="1">
    <citation type="journal article" date="2022" name="Plant J.">
        <title>Chromosome-level genome of Camellia lanceoleosa provides a valuable resource for understanding genome evolution and self-incompatibility.</title>
        <authorList>
            <person name="Gong W."/>
            <person name="Xiao S."/>
            <person name="Wang L."/>
            <person name="Liao Z."/>
            <person name="Chang Y."/>
            <person name="Mo W."/>
            <person name="Hu G."/>
            <person name="Li W."/>
            <person name="Zhao G."/>
            <person name="Zhu H."/>
            <person name="Hu X."/>
            <person name="Ji K."/>
            <person name="Xiang X."/>
            <person name="Song Q."/>
            <person name="Yuan D."/>
            <person name="Jin S."/>
            <person name="Zhang L."/>
        </authorList>
    </citation>
    <scope>NUCLEOTIDE SEQUENCE [LARGE SCALE GENOMIC DNA]</scope>
    <source>
        <strain evidence="1">SQ_2022a</strain>
    </source>
</reference>
<sequence>MHRIVDNGPYAIQGALLIVDYWKPELVFDRLIFDKMLVWVQLYGLPLECFTEEAGVSLGRAVGDVVKVDIDSFMPRNIRFLRLRVWVSLVNLLISGFFLKFSCALSFDEAQRQLDDNLREMGRRLHSPVMTQASYPMYSAAIRANAHRSERRTTRIFQHPTHSHMEIPEEVALPTHGHDTNPDADFVDMWERDWDTGLQQGTPAGSDSSLPIVRRDGVISPSLSPENRLVASDVLSGLGQAPVDSVGELEVMWHQWEGQLSSMGIRPGQLVTERVGELTAPPRQDQQIYSGSLHGSDQGPLPTSTEDVIRAIQLHGTSPRLNFPLGEAPITTRAFVRDSPSHWPPMGSVTFEVGQSSSMTANGLPFYSVKAAIPHSLPTVSLFSRPSIRKRLRETDTGFDLLYDTEPIFGLDQNKSFSHACTTELLMHASGVVSDSVCPPHSLGSLVRKHVRHRKKARHSLNSGMHAHVLAVTWPPRDALTRASFQRRCRKQRLRTHHRFAITDSLLGSSLRRRRGQSSRFFDDHQRGVSQATGLLGQTAFTSESGYDTGLSSPEGRGLCYEASQEWSPSNLAQINRLGSSLGFKNYSGVDCNGKAGGLWVGWTDDLLIDVCEQNVNFIILQVHDMMKGCWFIIFMYGSPCTLAWGQVWSSVEAKFQHFHKPFIIMEDLNQVRGWAEKLSSQRRVIPGASAFNDLIFRNRLVDLPSQGVWYTWCNNRKETEVVYERLDRGSQPTKNQVNVVIGFIDTGSIVLY</sequence>